<dbReference type="EC" id="2.7.7.65" evidence="1"/>
<evidence type="ECO:0000256" key="2">
    <source>
        <dbReference type="ARBA" id="ARBA00034247"/>
    </source>
</evidence>
<dbReference type="EMBL" id="JBEWLZ010000013">
    <property type="protein sequence ID" value="MET1491549.1"/>
    <property type="molecule type" value="Genomic_DNA"/>
</dbReference>
<dbReference type="PANTHER" id="PTHR45138:SF9">
    <property type="entry name" value="DIGUANYLATE CYCLASE DGCM-RELATED"/>
    <property type="match status" value="1"/>
</dbReference>
<evidence type="ECO:0000256" key="3">
    <source>
        <dbReference type="PROSITE-ProRule" id="PRU00169"/>
    </source>
</evidence>
<dbReference type="InterPro" id="IPR050469">
    <property type="entry name" value="Diguanylate_Cyclase"/>
</dbReference>
<dbReference type="InterPro" id="IPR000160">
    <property type="entry name" value="GGDEF_dom"/>
</dbReference>
<evidence type="ECO:0000259" key="5">
    <source>
        <dbReference type="PROSITE" id="PS50887"/>
    </source>
</evidence>
<dbReference type="GO" id="GO:0052621">
    <property type="term" value="F:diguanylate cyclase activity"/>
    <property type="evidence" value="ECO:0007669"/>
    <property type="project" value="UniProtKB-EC"/>
</dbReference>
<reference evidence="6 7" key="1">
    <citation type="submission" date="2024-07" db="EMBL/GenBank/DDBJ databases">
        <title>Uliginosibacterium paludis KCTC:42655.</title>
        <authorList>
            <person name="Kim M.K."/>
        </authorList>
    </citation>
    <scope>NUCLEOTIDE SEQUENCE [LARGE SCALE GENOMIC DNA]</scope>
    <source>
        <strain evidence="6 7">KCTC 42655</strain>
    </source>
</reference>
<dbReference type="NCBIfam" id="TIGR00254">
    <property type="entry name" value="GGDEF"/>
    <property type="match status" value="1"/>
</dbReference>
<name>A0ABV2CUF8_9RHOO</name>
<evidence type="ECO:0000313" key="7">
    <source>
        <dbReference type="Proteomes" id="UP001548590"/>
    </source>
</evidence>
<evidence type="ECO:0000259" key="4">
    <source>
        <dbReference type="PROSITE" id="PS50110"/>
    </source>
</evidence>
<comment type="caution">
    <text evidence="6">The sequence shown here is derived from an EMBL/GenBank/DDBJ whole genome shotgun (WGS) entry which is preliminary data.</text>
</comment>
<dbReference type="PANTHER" id="PTHR45138">
    <property type="entry name" value="REGULATORY COMPONENTS OF SENSORY TRANSDUCTION SYSTEM"/>
    <property type="match status" value="1"/>
</dbReference>
<dbReference type="Proteomes" id="UP001548590">
    <property type="component" value="Unassembled WGS sequence"/>
</dbReference>
<keyword evidence="3" id="KW-0597">Phosphoprotein</keyword>
<feature type="modified residue" description="4-aspartylphosphate" evidence="3">
    <location>
        <position position="285"/>
    </location>
</feature>
<dbReference type="Gene3D" id="3.40.50.2300">
    <property type="match status" value="2"/>
</dbReference>
<comment type="caution">
    <text evidence="3">Lacks conserved residue(s) required for the propagation of feature annotation.</text>
</comment>
<keyword evidence="6" id="KW-0808">Transferase</keyword>
<protein>
    <recommendedName>
        <fullName evidence="1">diguanylate cyclase</fullName>
        <ecNumber evidence="1">2.7.7.65</ecNumber>
    </recommendedName>
</protein>
<evidence type="ECO:0000256" key="1">
    <source>
        <dbReference type="ARBA" id="ARBA00012528"/>
    </source>
</evidence>
<dbReference type="SUPFAM" id="SSF52172">
    <property type="entry name" value="CheY-like"/>
    <property type="match status" value="2"/>
</dbReference>
<keyword evidence="7" id="KW-1185">Reference proteome</keyword>
<dbReference type="InterPro" id="IPR001789">
    <property type="entry name" value="Sig_transdc_resp-reg_receiver"/>
</dbReference>
<dbReference type="InterPro" id="IPR029787">
    <property type="entry name" value="Nucleotide_cyclase"/>
</dbReference>
<dbReference type="InterPro" id="IPR011006">
    <property type="entry name" value="CheY-like_superfamily"/>
</dbReference>
<dbReference type="PROSITE" id="PS50110">
    <property type="entry name" value="RESPONSE_REGULATORY"/>
    <property type="match status" value="2"/>
</dbReference>
<dbReference type="CDD" id="cd01949">
    <property type="entry name" value="GGDEF"/>
    <property type="match status" value="1"/>
</dbReference>
<organism evidence="6 7">
    <name type="scientific">Uliginosibacterium paludis</name>
    <dbReference type="NCBI Taxonomy" id="1615952"/>
    <lineage>
        <taxon>Bacteria</taxon>
        <taxon>Pseudomonadati</taxon>
        <taxon>Pseudomonadota</taxon>
        <taxon>Betaproteobacteria</taxon>
        <taxon>Rhodocyclales</taxon>
        <taxon>Zoogloeaceae</taxon>
        <taxon>Uliginosibacterium</taxon>
    </lineage>
</organism>
<evidence type="ECO:0000313" key="6">
    <source>
        <dbReference type="EMBL" id="MET1491549.1"/>
    </source>
</evidence>
<dbReference type="SMART" id="SM00448">
    <property type="entry name" value="REC"/>
    <property type="match status" value="1"/>
</dbReference>
<comment type="catalytic activity">
    <reaction evidence="2">
        <text>2 GTP = 3',3'-c-di-GMP + 2 diphosphate</text>
        <dbReference type="Rhea" id="RHEA:24898"/>
        <dbReference type="ChEBI" id="CHEBI:33019"/>
        <dbReference type="ChEBI" id="CHEBI:37565"/>
        <dbReference type="ChEBI" id="CHEBI:58805"/>
        <dbReference type="EC" id="2.7.7.65"/>
    </reaction>
</comment>
<dbReference type="SUPFAM" id="SSF55073">
    <property type="entry name" value="Nucleotide cyclase"/>
    <property type="match status" value="1"/>
</dbReference>
<proteinExistence type="predicted"/>
<dbReference type="RefSeq" id="WP_345929580.1">
    <property type="nucleotide sequence ID" value="NZ_JBDIVF010000010.1"/>
</dbReference>
<feature type="domain" description="Response regulatory" evidence="4">
    <location>
        <begin position="235"/>
        <end position="352"/>
    </location>
</feature>
<dbReference type="Pfam" id="PF00990">
    <property type="entry name" value="GGDEF"/>
    <property type="match status" value="1"/>
</dbReference>
<feature type="domain" description="Response regulatory" evidence="4">
    <location>
        <begin position="113"/>
        <end position="226"/>
    </location>
</feature>
<keyword evidence="6" id="KW-0548">Nucleotidyltransferase</keyword>
<dbReference type="Gene3D" id="3.30.70.270">
    <property type="match status" value="1"/>
</dbReference>
<sequence>MFNRRDIHDSWNELVLAWKLVWQAVDDLELWAAFMLHCDRLNALARQQGLNELEAALAPLLHMMEGLAAPNDSEKSAVDRLLPGIFAAVREACGPAPRRSKTQLAEDETGLPLVVVLSRHPDELEELLMQVEHYGYALKVFSDAVAALRLAVTQRAAALVVEVDAEIDEATIEMTRQAAQAGVKWFPLSSFGDFKLRLQAVRLKAQGFFLKPLTATAFVDAIDPLIFTAREEPFRVMIVDDSVTVLASIMKALESQPNLRFCAVRQPELVLETLMDFAPDVLLLDFHMQECNGLEVAKIIRQNKAFESIPLIYLTSETSEAIQLEAMRHGGDDFLTKPISQAQLVNTVISKAERYRSLRKLMVEDSLTGLFNHVKTKALLQQALLQAERVGSPVCYAILDIDHFKKVNDTYGHTVGDRVLRSLARFLKQRLRKADIVGRYGGEEFVVVFVDAPVEQALERLESIRDSFSRIYHAYDDGIFSVTFSAGMAQFPDYGNMMDLMVAADQALYAAKREGRNRVNLA</sequence>
<feature type="domain" description="GGDEF" evidence="5">
    <location>
        <begin position="392"/>
        <end position="522"/>
    </location>
</feature>
<dbReference type="PROSITE" id="PS50887">
    <property type="entry name" value="GGDEF"/>
    <property type="match status" value="1"/>
</dbReference>
<gene>
    <name evidence="6" type="ORF">ABVT11_17045</name>
</gene>
<dbReference type="Pfam" id="PF00072">
    <property type="entry name" value="Response_reg"/>
    <property type="match status" value="1"/>
</dbReference>
<dbReference type="InterPro" id="IPR043128">
    <property type="entry name" value="Rev_trsase/Diguanyl_cyclase"/>
</dbReference>
<dbReference type="SMART" id="SM00267">
    <property type="entry name" value="GGDEF"/>
    <property type="match status" value="1"/>
</dbReference>
<accession>A0ABV2CUF8</accession>